<dbReference type="Pfam" id="PF01541">
    <property type="entry name" value="GIY-YIG"/>
    <property type="match status" value="1"/>
</dbReference>
<keyword evidence="4" id="KW-1185">Reference proteome</keyword>
<gene>
    <name evidence="3" type="ORF">ACFX5E_16195</name>
</gene>
<dbReference type="InterPro" id="IPR035901">
    <property type="entry name" value="GIY-YIG_endonuc_sf"/>
</dbReference>
<evidence type="ECO:0000313" key="4">
    <source>
        <dbReference type="Proteomes" id="UP001600109"/>
    </source>
</evidence>
<dbReference type="PROSITE" id="PS50164">
    <property type="entry name" value="GIY_YIG"/>
    <property type="match status" value="1"/>
</dbReference>
<dbReference type="CDD" id="cd10449">
    <property type="entry name" value="GIY-YIG_SLX1_like"/>
    <property type="match status" value="1"/>
</dbReference>
<protein>
    <submittedName>
        <fullName evidence="3">GIY-YIG nuclease family protein</fullName>
    </submittedName>
</protein>
<evidence type="ECO:0000256" key="1">
    <source>
        <dbReference type="ARBA" id="ARBA00007435"/>
    </source>
</evidence>
<comment type="similarity">
    <text evidence="1">Belongs to the UPF0213 family.</text>
</comment>
<evidence type="ECO:0000313" key="3">
    <source>
        <dbReference type="EMBL" id="MFE3869600.1"/>
    </source>
</evidence>
<feature type="non-terminal residue" evidence="3">
    <location>
        <position position="1"/>
    </location>
</feature>
<dbReference type="Gene3D" id="3.40.1440.10">
    <property type="entry name" value="GIY-YIG endonuclease"/>
    <property type="match status" value="1"/>
</dbReference>
<accession>A0ABW6I1A5</accession>
<dbReference type="SMART" id="SM00465">
    <property type="entry name" value="GIYc"/>
    <property type="match status" value="1"/>
</dbReference>
<reference evidence="3 4" key="1">
    <citation type="submission" date="2024-06" db="EMBL/GenBank/DDBJ databases">
        <title>Flavobacterium spp. isolated from glacier.</title>
        <authorList>
            <person name="Han D."/>
        </authorList>
    </citation>
    <scope>NUCLEOTIDE SEQUENCE [LARGE SCALE GENOMIC DNA]</scope>
    <source>
        <strain evidence="3 4">LS2P90</strain>
    </source>
</reference>
<dbReference type="InterPro" id="IPR000305">
    <property type="entry name" value="GIY-YIG_endonuc"/>
</dbReference>
<dbReference type="PANTHER" id="PTHR34477:SF1">
    <property type="entry name" value="UPF0213 PROTEIN YHBQ"/>
    <property type="match status" value="1"/>
</dbReference>
<dbReference type="InterPro" id="IPR050190">
    <property type="entry name" value="UPF0213_domain"/>
</dbReference>
<dbReference type="PANTHER" id="PTHR34477">
    <property type="entry name" value="UPF0213 PROTEIN YHBQ"/>
    <property type="match status" value="1"/>
</dbReference>
<dbReference type="Proteomes" id="UP001600109">
    <property type="component" value="Unassembled WGS sequence"/>
</dbReference>
<organism evidence="3 4">
    <name type="scientific">Flavobacterium xylosi</name>
    <dbReference type="NCBI Taxonomy" id="3230415"/>
    <lineage>
        <taxon>Bacteria</taxon>
        <taxon>Pseudomonadati</taxon>
        <taxon>Bacteroidota</taxon>
        <taxon>Flavobacteriia</taxon>
        <taxon>Flavobacteriales</taxon>
        <taxon>Flavobacteriaceae</taxon>
        <taxon>Flavobacterium</taxon>
    </lineage>
</organism>
<proteinExistence type="inferred from homology"/>
<dbReference type="SUPFAM" id="SSF82771">
    <property type="entry name" value="GIY-YIG endonuclease"/>
    <property type="match status" value="1"/>
</dbReference>
<dbReference type="EMBL" id="JBHZPZ010000043">
    <property type="protein sequence ID" value="MFE3869600.1"/>
    <property type="molecule type" value="Genomic_DNA"/>
</dbReference>
<name>A0ABW6I1A5_9FLAO</name>
<sequence>LFTPLDKKIELMYYYVYVLLSEKDNQFYTGYTSDLKNRLNEHQSGKVPSTKYRLPLKLIYFEGCLNQQDATRREKYLKSGNGKIYLRSRMRLFFYPTG</sequence>
<comment type="caution">
    <text evidence="3">The sequence shown here is derived from an EMBL/GenBank/DDBJ whole genome shotgun (WGS) entry which is preliminary data.</text>
</comment>
<dbReference type="RefSeq" id="WP_379856205.1">
    <property type="nucleotide sequence ID" value="NZ_JBHZPZ010000043.1"/>
</dbReference>
<evidence type="ECO:0000259" key="2">
    <source>
        <dbReference type="PROSITE" id="PS50164"/>
    </source>
</evidence>
<feature type="domain" description="GIY-YIG" evidence="2">
    <location>
        <begin position="12"/>
        <end position="87"/>
    </location>
</feature>